<dbReference type="AlphaFoldDB" id="A0A443PCW3"/>
<evidence type="ECO:0000256" key="4">
    <source>
        <dbReference type="SAM" id="Phobius"/>
    </source>
</evidence>
<dbReference type="GO" id="GO:0005886">
    <property type="term" value="C:plasma membrane"/>
    <property type="evidence" value="ECO:0007669"/>
    <property type="project" value="TreeGrafter"/>
</dbReference>
<dbReference type="InterPro" id="IPR023298">
    <property type="entry name" value="ATPase_P-typ_TM_dom_sf"/>
</dbReference>
<feature type="transmembrane region" description="Helical" evidence="4">
    <location>
        <begin position="114"/>
        <end position="135"/>
    </location>
</feature>
<keyword evidence="4" id="KW-1133">Transmembrane helix</keyword>
<keyword evidence="2" id="KW-0479">Metal-binding</keyword>
<evidence type="ECO:0000256" key="2">
    <source>
        <dbReference type="ARBA" id="ARBA00022723"/>
    </source>
</evidence>
<evidence type="ECO:0000256" key="1">
    <source>
        <dbReference type="ARBA" id="ARBA00004141"/>
    </source>
</evidence>
<feature type="transmembrane region" description="Helical" evidence="4">
    <location>
        <begin position="182"/>
        <end position="201"/>
    </location>
</feature>
<feature type="transmembrane region" description="Helical" evidence="4">
    <location>
        <begin position="155"/>
        <end position="173"/>
    </location>
</feature>
<sequence length="625" mass="71741">MASDFSLPQFRFLERLLIVHGHWCYKRIAKMILYFVYKNITLGLTLFYYQLYSSFSEDLLYDSWYMVLFNVMLTSLPVISMGVFEQDVSSDVCLQFPTLYQQGQRNIYFSWMRIIGWIMNGVYSSFAIFILSVYLSSPFAFKADGKVADIAHLGGTMYTCLIWAVNSQIALMISHFTWIQHLFIWGSIFLWYVFLLIYGELPPEHSQGGFHLLSEALAPTPMYWLTTLVVVVVSLLPYFVHVAIQRLFYPMDDHLIQEIKYCKKDVTDSFMWSREQMNSKKNTHVGFSARVDAKIRDFGRFYPYLFRTTLFSISYPKTIEQIRSSVFPKIFPFLPFSLLLYYLLSPSLSLCSAPALSFPLPLRLLLSLSLSLRCGSISLFPSPSPLPALSFPFPDVLAPALSLRSLLSKRFRPDILVELPTTAPTSVSGRKESVQRSGISFPPLSLCVCFTWRLELFFCFYVADEKVDISKVDSEKFGSITGEVESLLQFDPNGSNHRFEGLKHHLLPFMGQIPESTKRAQRFKPSNRWFEPLDSAIPGPDSRESYGLNLCFEGSNLRILHYLGQVPESANFQTFALKVRNLSTLPFLGQIPESSMVRTLDVRVRTFAICASWAIYQKLQRFEPG</sequence>
<feature type="transmembrane region" description="Helical" evidence="4">
    <location>
        <begin position="63"/>
        <end position="84"/>
    </location>
</feature>
<keyword evidence="3" id="KW-0460">Magnesium</keyword>
<dbReference type="GO" id="GO:0046872">
    <property type="term" value="F:metal ion binding"/>
    <property type="evidence" value="ECO:0007669"/>
    <property type="project" value="UniProtKB-KW"/>
</dbReference>
<dbReference type="GO" id="GO:0140326">
    <property type="term" value="F:ATPase-coupled intramembrane lipid transporter activity"/>
    <property type="evidence" value="ECO:0007669"/>
    <property type="project" value="TreeGrafter"/>
</dbReference>
<keyword evidence="4" id="KW-0812">Transmembrane</keyword>
<keyword evidence="4" id="KW-0472">Membrane</keyword>
<accession>A0A443PCW3</accession>
<evidence type="ECO:0000259" key="5">
    <source>
        <dbReference type="Pfam" id="PF16212"/>
    </source>
</evidence>
<gene>
    <name evidence="6" type="ORF">CKAN_01763800</name>
</gene>
<evidence type="ECO:0000256" key="3">
    <source>
        <dbReference type="ARBA" id="ARBA00022842"/>
    </source>
</evidence>
<evidence type="ECO:0000313" key="6">
    <source>
        <dbReference type="EMBL" id="RWR88614.1"/>
    </source>
</evidence>
<dbReference type="PANTHER" id="PTHR24092:SF157">
    <property type="entry name" value="PHOSPHOLIPID-TRANSPORTING ATPASE"/>
    <property type="match status" value="1"/>
</dbReference>
<protein>
    <submittedName>
        <fullName evidence="6">Cation-transporting P-type ATPase</fullName>
    </submittedName>
</protein>
<dbReference type="Proteomes" id="UP000283530">
    <property type="component" value="Unassembled WGS sequence"/>
</dbReference>
<name>A0A443PCW3_9MAGN</name>
<dbReference type="GO" id="GO:0045332">
    <property type="term" value="P:phospholipid translocation"/>
    <property type="evidence" value="ECO:0007669"/>
    <property type="project" value="TreeGrafter"/>
</dbReference>
<dbReference type="OrthoDB" id="377733at2759"/>
<keyword evidence="7" id="KW-1185">Reference proteome</keyword>
<dbReference type="EMBL" id="QPKB01000007">
    <property type="protein sequence ID" value="RWR88614.1"/>
    <property type="molecule type" value="Genomic_DNA"/>
</dbReference>
<organism evidence="6 7">
    <name type="scientific">Cinnamomum micranthum f. kanehirae</name>
    <dbReference type="NCBI Taxonomy" id="337451"/>
    <lineage>
        <taxon>Eukaryota</taxon>
        <taxon>Viridiplantae</taxon>
        <taxon>Streptophyta</taxon>
        <taxon>Embryophyta</taxon>
        <taxon>Tracheophyta</taxon>
        <taxon>Spermatophyta</taxon>
        <taxon>Magnoliopsida</taxon>
        <taxon>Magnoliidae</taxon>
        <taxon>Laurales</taxon>
        <taxon>Lauraceae</taxon>
        <taxon>Cinnamomum</taxon>
    </lineage>
</organism>
<proteinExistence type="predicted"/>
<feature type="transmembrane region" description="Helical" evidence="4">
    <location>
        <begin position="221"/>
        <end position="244"/>
    </location>
</feature>
<dbReference type="InterPro" id="IPR032630">
    <property type="entry name" value="P_typ_ATPase_c"/>
</dbReference>
<evidence type="ECO:0000313" key="7">
    <source>
        <dbReference type="Proteomes" id="UP000283530"/>
    </source>
</evidence>
<dbReference type="Pfam" id="PF16212">
    <property type="entry name" value="PhoLip_ATPase_C"/>
    <property type="match status" value="1"/>
</dbReference>
<feature type="domain" description="P-type ATPase C-terminal" evidence="5">
    <location>
        <begin position="1"/>
        <end position="250"/>
    </location>
</feature>
<dbReference type="SUPFAM" id="SSF81665">
    <property type="entry name" value="Calcium ATPase, transmembrane domain M"/>
    <property type="match status" value="1"/>
</dbReference>
<comment type="caution">
    <text evidence="6">The sequence shown here is derived from an EMBL/GenBank/DDBJ whole genome shotgun (WGS) entry which is preliminary data.</text>
</comment>
<comment type="subcellular location">
    <subcellularLocation>
        <location evidence="1">Membrane</location>
        <topology evidence="1">Multi-pass membrane protein</topology>
    </subcellularLocation>
</comment>
<dbReference type="STRING" id="337451.A0A443PCW3"/>
<reference evidence="6 7" key="1">
    <citation type="journal article" date="2019" name="Nat. Plants">
        <title>Stout camphor tree genome fills gaps in understanding of flowering plant genome evolution.</title>
        <authorList>
            <person name="Chaw S.M."/>
            <person name="Liu Y.C."/>
            <person name="Wu Y.W."/>
            <person name="Wang H.Y."/>
            <person name="Lin C.I."/>
            <person name="Wu C.S."/>
            <person name="Ke H.M."/>
            <person name="Chang L.Y."/>
            <person name="Hsu C.Y."/>
            <person name="Yang H.T."/>
            <person name="Sudianto E."/>
            <person name="Hsu M.H."/>
            <person name="Wu K.P."/>
            <person name="Wang L.N."/>
            <person name="Leebens-Mack J.H."/>
            <person name="Tsai I.J."/>
        </authorList>
    </citation>
    <scope>NUCLEOTIDE SEQUENCE [LARGE SCALE GENOMIC DNA]</scope>
    <source>
        <strain evidence="7">cv. Chaw 1501</strain>
        <tissue evidence="6">Young leaves</tissue>
    </source>
</reference>
<feature type="transmembrane region" description="Helical" evidence="4">
    <location>
        <begin position="32"/>
        <end position="51"/>
    </location>
</feature>
<dbReference type="PANTHER" id="PTHR24092">
    <property type="entry name" value="PROBABLE PHOSPHOLIPID-TRANSPORTING ATPASE"/>
    <property type="match status" value="1"/>
</dbReference>